<feature type="domain" description="Inner membrane protein YgaP-like transmembrane" evidence="2">
    <location>
        <begin position="1"/>
        <end position="69"/>
    </location>
</feature>
<dbReference type="Proteomes" id="UP000705823">
    <property type="component" value="Unassembled WGS sequence"/>
</dbReference>
<keyword evidence="4" id="KW-1185">Reference proteome</keyword>
<keyword evidence="1" id="KW-0472">Membrane</keyword>
<organism evidence="3 4">
    <name type="scientific">Halonotius terrestris</name>
    <dbReference type="NCBI Taxonomy" id="2487750"/>
    <lineage>
        <taxon>Archaea</taxon>
        <taxon>Methanobacteriati</taxon>
        <taxon>Methanobacteriota</taxon>
        <taxon>Stenosarchaea group</taxon>
        <taxon>Halobacteria</taxon>
        <taxon>Halobacteriales</taxon>
        <taxon>Haloferacaceae</taxon>
        <taxon>Halonotius</taxon>
    </lineage>
</organism>
<dbReference type="InterPro" id="IPR021309">
    <property type="entry name" value="YgaP-like_TM"/>
</dbReference>
<feature type="transmembrane region" description="Helical" evidence="1">
    <location>
        <begin position="20"/>
        <end position="51"/>
    </location>
</feature>
<dbReference type="EMBL" id="RKLU01000001">
    <property type="protein sequence ID" value="TQQ83449.1"/>
    <property type="molecule type" value="Genomic_DNA"/>
</dbReference>
<dbReference type="RefSeq" id="WP_142978355.1">
    <property type="nucleotide sequence ID" value="NZ_RKLU01000001.1"/>
</dbReference>
<protein>
    <submittedName>
        <fullName evidence="3">DUF2892 domain-containing protein</fullName>
    </submittedName>
</protein>
<comment type="caution">
    <text evidence="3">The sequence shown here is derived from an EMBL/GenBank/DDBJ whole genome shotgun (WGS) entry which is preliminary data.</text>
</comment>
<accession>A0A8J8PBP0</accession>
<name>A0A8J8PBP0_9EURY</name>
<keyword evidence="1" id="KW-1133">Transmembrane helix</keyword>
<keyword evidence="1" id="KW-0812">Transmembrane</keyword>
<evidence type="ECO:0000256" key="1">
    <source>
        <dbReference type="SAM" id="Phobius"/>
    </source>
</evidence>
<dbReference type="Pfam" id="PF11127">
    <property type="entry name" value="YgaP-like_TM"/>
    <property type="match status" value="1"/>
</dbReference>
<dbReference type="OrthoDB" id="100832at2157"/>
<dbReference type="AlphaFoldDB" id="A0A8J8PBP0"/>
<proteinExistence type="predicted"/>
<evidence type="ECO:0000313" key="4">
    <source>
        <dbReference type="Proteomes" id="UP000705823"/>
    </source>
</evidence>
<sequence length="71" mass="7179">MQQNVGGLDRTARIILGPALLVAALAAFTGYLAVGTVVGAVSLVAGILLVVTGTTQKCPAHKVTGIDTYQN</sequence>
<evidence type="ECO:0000259" key="2">
    <source>
        <dbReference type="Pfam" id="PF11127"/>
    </source>
</evidence>
<reference evidence="3" key="1">
    <citation type="submission" date="2019-02" db="EMBL/GenBank/DDBJ databases">
        <title>Halonotius sp. a new haloarchaeum isolated from saline soil.</title>
        <authorList>
            <person name="Duran-Viseras A."/>
            <person name="Sanchez-Porro C."/>
            <person name="Ventosa A."/>
        </authorList>
    </citation>
    <scope>NUCLEOTIDE SEQUENCE</scope>
    <source>
        <strain evidence="3">F15B</strain>
    </source>
</reference>
<evidence type="ECO:0000313" key="3">
    <source>
        <dbReference type="EMBL" id="TQQ83449.1"/>
    </source>
</evidence>
<gene>
    <name evidence="3" type="ORF">EGH24_01245</name>
</gene>